<name>A0A2J7TI37_METSI</name>
<keyword evidence="1" id="KW-1133">Transmembrane helix</keyword>
<feature type="transmembrane region" description="Helical" evidence="1">
    <location>
        <begin position="61"/>
        <end position="81"/>
    </location>
</feature>
<gene>
    <name evidence="2" type="ORF">CR492_08535</name>
</gene>
<evidence type="ECO:0000313" key="3">
    <source>
        <dbReference type="Proteomes" id="UP000236286"/>
    </source>
</evidence>
<organism evidence="2 3">
    <name type="scientific">Methylocella silvestris</name>
    <dbReference type="NCBI Taxonomy" id="199596"/>
    <lineage>
        <taxon>Bacteria</taxon>
        <taxon>Pseudomonadati</taxon>
        <taxon>Pseudomonadota</taxon>
        <taxon>Alphaproteobacteria</taxon>
        <taxon>Hyphomicrobiales</taxon>
        <taxon>Beijerinckiaceae</taxon>
        <taxon>Methylocella</taxon>
    </lineage>
</organism>
<protein>
    <submittedName>
        <fullName evidence="2">Uncharacterized protein</fullName>
    </submittedName>
</protein>
<dbReference type="Proteomes" id="UP000236286">
    <property type="component" value="Unassembled WGS sequence"/>
</dbReference>
<proteinExistence type="predicted"/>
<evidence type="ECO:0000256" key="1">
    <source>
        <dbReference type="SAM" id="Phobius"/>
    </source>
</evidence>
<keyword evidence="1" id="KW-0472">Membrane</keyword>
<dbReference type="EMBL" id="PDZR01000007">
    <property type="protein sequence ID" value="PNG26440.1"/>
    <property type="molecule type" value="Genomic_DNA"/>
</dbReference>
<reference evidence="2 3" key="1">
    <citation type="submission" date="2017-10" db="EMBL/GenBank/DDBJ databases">
        <title>Genome announcement of Methylocella silvestris TVC from permafrost.</title>
        <authorList>
            <person name="Wang J."/>
            <person name="Geng K."/>
            <person name="Ul-Haque F."/>
            <person name="Crombie A.T."/>
            <person name="Street L.E."/>
            <person name="Wookey P.A."/>
            <person name="Murrell J.C."/>
            <person name="Pratscher J."/>
        </authorList>
    </citation>
    <scope>NUCLEOTIDE SEQUENCE [LARGE SCALE GENOMIC DNA]</scope>
    <source>
        <strain evidence="2 3">TVC</strain>
    </source>
</reference>
<accession>A0A2J7TI37</accession>
<evidence type="ECO:0000313" key="2">
    <source>
        <dbReference type="EMBL" id="PNG26440.1"/>
    </source>
</evidence>
<feature type="transmembrane region" description="Helical" evidence="1">
    <location>
        <begin position="21"/>
        <end position="41"/>
    </location>
</feature>
<keyword evidence="1" id="KW-0812">Transmembrane</keyword>
<dbReference type="AlphaFoldDB" id="A0A2J7TI37"/>
<comment type="caution">
    <text evidence="2">The sequence shown here is derived from an EMBL/GenBank/DDBJ whole genome shotgun (WGS) entry which is preliminary data.</text>
</comment>
<sequence>MYLIAGACLVTGVIFGRYFKVYVLAPTCAVVFFGSLFVAYTDAHSFPSVAFDATVRLTLLQFGYLFGLIAPAIPSLLHSALSRGARPSALNLAPTQYKPRKDC</sequence>